<accession>A0A504YF47</accession>
<comment type="subcellular location">
    <subcellularLocation>
        <location evidence="1">Cytoplasm</location>
        <location evidence="1">Cytoskeleton</location>
        <location evidence="1">Microtubule organizing center</location>
        <location evidence="1">Centrosome</location>
        <location evidence="1">Centriole</location>
    </subcellularLocation>
</comment>
<protein>
    <recommendedName>
        <fullName evidence="9">Centrosomal protein of 135 kDa</fullName>
    </recommendedName>
</protein>
<feature type="coiled-coil region" evidence="5">
    <location>
        <begin position="711"/>
        <end position="860"/>
    </location>
</feature>
<feature type="region of interest" description="Disordered" evidence="6">
    <location>
        <begin position="663"/>
        <end position="692"/>
    </location>
</feature>
<comment type="caution">
    <text evidence="7">The sequence shown here is derived from an EMBL/GenBank/DDBJ whole genome shotgun (WGS) entry which is preliminary data.</text>
</comment>
<reference evidence="7 8" key="1">
    <citation type="submission" date="2019-04" db="EMBL/GenBank/DDBJ databases">
        <title>Annotation for the trematode Fasciola gigantica.</title>
        <authorList>
            <person name="Choi Y.-J."/>
        </authorList>
    </citation>
    <scope>NUCLEOTIDE SEQUENCE [LARGE SCALE GENOMIC DNA]</scope>
    <source>
        <strain evidence="7">Uganda_cow_1</strain>
    </source>
</reference>
<dbReference type="GO" id="GO:0005814">
    <property type="term" value="C:centriole"/>
    <property type="evidence" value="ECO:0007669"/>
    <property type="project" value="UniProtKB-SubCell"/>
</dbReference>
<dbReference type="STRING" id="46835.A0A504YF47"/>
<dbReference type="Gene3D" id="1.10.287.1490">
    <property type="match status" value="1"/>
</dbReference>
<dbReference type="EMBL" id="SUNJ01010295">
    <property type="protein sequence ID" value="TPP59744.1"/>
    <property type="molecule type" value="Genomic_DNA"/>
</dbReference>
<dbReference type="OrthoDB" id="10254663at2759"/>
<keyword evidence="5" id="KW-0175">Coiled coil</keyword>
<feature type="coiled-coil region" evidence="5">
    <location>
        <begin position="215"/>
        <end position="249"/>
    </location>
</feature>
<evidence type="ECO:0000313" key="7">
    <source>
        <dbReference type="EMBL" id="TPP59744.1"/>
    </source>
</evidence>
<evidence type="ECO:0000256" key="2">
    <source>
        <dbReference type="ARBA" id="ARBA00022490"/>
    </source>
</evidence>
<name>A0A504YF47_FASGI</name>
<evidence type="ECO:0000256" key="1">
    <source>
        <dbReference type="ARBA" id="ARBA00004114"/>
    </source>
</evidence>
<keyword evidence="2" id="KW-0963">Cytoplasm</keyword>
<proteinExistence type="inferred from homology"/>
<feature type="coiled-coil region" evidence="5">
    <location>
        <begin position="89"/>
        <end position="151"/>
    </location>
</feature>
<evidence type="ECO:0008006" key="9">
    <source>
        <dbReference type="Google" id="ProtNLM"/>
    </source>
</evidence>
<sequence>MAGITQTAQEKFTSLRKRLDQLGYKQPLGLDCLPLVERLFCDLVWTTESLRKTKLELNSQLKLRSAVEDYVAPYKTDNGRLVKENNELHRQLLNTRQDHEDKLRDLRTEYRKLNGENEDLKLFNSQCLEKIRSYEETANRMAEQILLLQEKNFQAVVYTPGGRKKQLPFRRQRMDIDYLVPKSVPPKGDGNYCCTVAEHWDKLERARHPETLNLLDLTTKRCDDLEQQVTQLEQELELSDRKVENFRNQVALRDAEIERLRAVSERGRPLEALLQDTTDRQADRLIQQLQMQVDLLQSRNEELESHMIEFMSREARKIPDSLSPEVEHITKAVQTSQSSSDDKVNSACQTEVIGVACLPKENNHTETNQFAQIRTALREIEEGRGYLMKRIDILAARERELINELSTKVGSVKPSRRGGKESPPKSLLNQAVEKRLRGLEADRQRWRFEAKKALHALHQLTRLSRTRSASNHVDLRGSAGPHYHVLCNAPCINARDLRAMGSHRRSVTPPARHLPHSDTRQRSASMDLSSVRAEIDSLHMRHSIHSLDAQLRNVQEERDHYRYMWEEAKYCIQRQRSGKSHSMTVPRAEKHQDKCSVPCIEELNRMRADRDSLLSLLNKFERQLVEIQSNVRVLTEERDLLSEQLNQARSELKDTRDQLAFSAHRLSAGAPNRDLRPSSAERNGSNRSGDSQSRLLLQRLSCDRDHLADLLHQMTVERDSLRDRLDALTEQGLSEKARLLQRLEESEEELRALEQTRNAENLTHADLTKRINLLEAERRQLLDRVDYLSSCLADDAKLVLAQRNLQTVQSRLDQVEQEYQALRDESTKMHRDLKQLDHEKDNLQTALDERTEQCAMLEREMFKRDRQVHQFQHSTQTFEQRVLRLTESAAQRDEQYRQLSERAALLELELNQTIEARDRVTRESEQAKTDLNTMMQEAQNLKSQLRCETNKVLDLQNRLDAAYSEQAKLRDLNSCADSERVDLLKQYRALTLESDEKTARIAQIENQLGDLQHLCTMKDKEISSCKTQMNALHKDLAEYQQVVQTLESQCALLNQTVSESEGRVRRLQCENEENCRELTDVRALCDRLERQSHQTHHQLTTNSLETEQLRAQLTEAERELARLRKQIDHERDTIRNLEAILNTSRDGELKAQKEAQRYRHELQLLRERFDQRNNRLSEVEREIYELRGRAPVNGRSGTDAVRPTDRLFSTESQLDGQDGQNNPQFVDRCGNIVTQQSACPPIVHQVRRNNWTGVLDVAAPNSTVLNPSEAQSSAAVSQSQTIPLMQAASDLMIGEANAPAVEVPPSEPPSAPVLLNQAASNIVSKCDDFIRCAHGCYHHPDCFRGHERVLSLPDGDRRTPLGGRCRHACIHSTVCGFQHSALLAVNAPPGMWIGNEPSKTVHNRPDRWISRVVVRMNLNQLKLCCRPSTDASHPMWVARPTNRTVLMESTDSENTLQRSSSKASIATESSITIDCSVNTIPVIPSSPIIELSIRSSQPTLVDDSGRPGSLYTCSELTLPPAESQSVM</sequence>
<evidence type="ECO:0000313" key="8">
    <source>
        <dbReference type="Proteomes" id="UP000316759"/>
    </source>
</evidence>
<evidence type="ECO:0000256" key="6">
    <source>
        <dbReference type="SAM" id="MobiDB-lite"/>
    </source>
</evidence>
<feature type="region of interest" description="Disordered" evidence="6">
    <location>
        <begin position="502"/>
        <end position="527"/>
    </location>
</feature>
<dbReference type="PANTHER" id="PTHR20544">
    <property type="entry name" value="CENTROSOMAL PROTEIN CEP135"/>
    <property type="match status" value="1"/>
</dbReference>
<dbReference type="SUPFAM" id="SSF57997">
    <property type="entry name" value="Tropomyosin"/>
    <property type="match status" value="1"/>
</dbReference>
<dbReference type="Proteomes" id="UP000316759">
    <property type="component" value="Unassembled WGS sequence"/>
</dbReference>
<feature type="coiled-coil region" evidence="5">
    <location>
        <begin position="889"/>
        <end position="958"/>
    </location>
</feature>
<comment type="similarity">
    <text evidence="4">Belongs to the CEP135/TSGA10 family.</text>
</comment>
<dbReference type="InterPro" id="IPR051877">
    <property type="entry name" value="Centriole_BasalBody_StrucProt"/>
</dbReference>
<evidence type="ECO:0000256" key="3">
    <source>
        <dbReference type="ARBA" id="ARBA00023212"/>
    </source>
</evidence>
<dbReference type="CDD" id="cd22292">
    <property type="entry name" value="cc_Cep135_MBD"/>
    <property type="match status" value="1"/>
</dbReference>
<feature type="coiled-coil region" evidence="5">
    <location>
        <begin position="1099"/>
        <end position="1182"/>
    </location>
</feature>
<dbReference type="PANTHER" id="PTHR20544:SF0">
    <property type="entry name" value="NUCLEOPROTEIN TPR_MLP1 DOMAIN-CONTAINING PROTEIN"/>
    <property type="match status" value="1"/>
</dbReference>
<keyword evidence="8" id="KW-1185">Reference proteome</keyword>
<feature type="coiled-coil region" evidence="5">
    <location>
        <begin position="603"/>
        <end position="658"/>
    </location>
</feature>
<gene>
    <name evidence="7" type="ORF">FGIG_07835</name>
</gene>
<organism evidence="7 8">
    <name type="scientific">Fasciola gigantica</name>
    <name type="common">Giant liver fluke</name>
    <dbReference type="NCBI Taxonomy" id="46835"/>
    <lineage>
        <taxon>Eukaryota</taxon>
        <taxon>Metazoa</taxon>
        <taxon>Spiralia</taxon>
        <taxon>Lophotrochozoa</taxon>
        <taxon>Platyhelminthes</taxon>
        <taxon>Trematoda</taxon>
        <taxon>Digenea</taxon>
        <taxon>Plagiorchiida</taxon>
        <taxon>Echinostomata</taxon>
        <taxon>Echinostomatoidea</taxon>
        <taxon>Fasciolidae</taxon>
        <taxon>Fasciola</taxon>
    </lineage>
</organism>
<evidence type="ECO:0000256" key="5">
    <source>
        <dbReference type="SAM" id="Coils"/>
    </source>
</evidence>
<feature type="coiled-coil region" evidence="5">
    <location>
        <begin position="987"/>
        <end position="1056"/>
    </location>
</feature>
<keyword evidence="3" id="KW-0206">Cytoskeleton</keyword>
<evidence type="ECO:0000256" key="4">
    <source>
        <dbReference type="ARBA" id="ARBA00038123"/>
    </source>
</evidence>